<dbReference type="EnsemblMetazoa" id="XM_016808490.2">
    <property type="protein sequence ID" value="XP_016663979.1"/>
    <property type="gene ID" value="LOC107885070"/>
</dbReference>
<proteinExistence type="predicted"/>
<dbReference type="AlphaFoldDB" id="A0A8R2H7V2"/>
<name>A0A8R2H7V2_ACYPI</name>
<evidence type="ECO:0000259" key="1">
    <source>
        <dbReference type="SMART" id="SM01126"/>
    </source>
</evidence>
<dbReference type="Proteomes" id="UP000007819">
    <property type="component" value="Unassembled WGS sequence"/>
</dbReference>
<dbReference type="OrthoDB" id="6611384at2759"/>
<dbReference type="Pfam" id="PF12762">
    <property type="entry name" value="DDE_Tnp_IS1595"/>
    <property type="match status" value="1"/>
</dbReference>
<reference evidence="2" key="2">
    <citation type="submission" date="2022-06" db="UniProtKB">
        <authorList>
            <consortium name="EnsemblMetazoa"/>
        </authorList>
    </citation>
    <scope>IDENTIFICATION</scope>
</reference>
<organism evidence="2 3">
    <name type="scientific">Acyrthosiphon pisum</name>
    <name type="common">Pea aphid</name>
    <dbReference type="NCBI Taxonomy" id="7029"/>
    <lineage>
        <taxon>Eukaryota</taxon>
        <taxon>Metazoa</taxon>
        <taxon>Ecdysozoa</taxon>
        <taxon>Arthropoda</taxon>
        <taxon>Hexapoda</taxon>
        <taxon>Insecta</taxon>
        <taxon>Pterygota</taxon>
        <taxon>Neoptera</taxon>
        <taxon>Paraneoptera</taxon>
        <taxon>Hemiptera</taxon>
        <taxon>Sternorrhyncha</taxon>
        <taxon>Aphidomorpha</taxon>
        <taxon>Aphidoidea</taxon>
        <taxon>Aphididae</taxon>
        <taxon>Macrosiphini</taxon>
        <taxon>Acyrthosiphon</taxon>
    </lineage>
</organism>
<dbReference type="InterPro" id="IPR024445">
    <property type="entry name" value="Tnp_ISXO2-like"/>
</dbReference>
<dbReference type="InterPro" id="IPR053164">
    <property type="entry name" value="IS1016-like_transposase"/>
</dbReference>
<dbReference type="KEGG" id="api:107885070"/>
<evidence type="ECO:0000313" key="3">
    <source>
        <dbReference type="Proteomes" id="UP000007819"/>
    </source>
</evidence>
<keyword evidence="3" id="KW-1185">Reference proteome</keyword>
<feature type="domain" description="ISXO2-like transposase" evidence="1">
    <location>
        <begin position="7"/>
        <end position="148"/>
    </location>
</feature>
<dbReference type="PANTHER" id="PTHR47163:SF2">
    <property type="entry name" value="SI:DKEY-17M8.2"/>
    <property type="match status" value="1"/>
</dbReference>
<accession>A0A8R2H7V2</accession>
<reference evidence="3" key="1">
    <citation type="submission" date="2010-06" db="EMBL/GenBank/DDBJ databases">
        <authorList>
            <person name="Jiang H."/>
            <person name="Abraham K."/>
            <person name="Ali S."/>
            <person name="Alsbrooks S.L."/>
            <person name="Anim B.N."/>
            <person name="Anosike U.S."/>
            <person name="Attaway T."/>
            <person name="Bandaranaike D.P."/>
            <person name="Battles P.K."/>
            <person name="Bell S.N."/>
            <person name="Bell A.V."/>
            <person name="Beltran B."/>
            <person name="Bickham C."/>
            <person name="Bustamante Y."/>
            <person name="Caleb T."/>
            <person name="Canada A."/>
            <person name="Cardenas V."/>
            <person name="Carter K."/>
            <person name="Chacko J."/>
            <person name="Chandrabose M.N."/>
            <person name="Chavez D."/>
            <person name="Chavez A."/>
            <person name="Chen L."/>
            <person name="Chu H.-S."/>
            <person name="Claassen K.J."/>
            <person name="Cockrell R."/>
            <person name="Collins M."/>
            <person name="Cooper J.A."/>
            <person name="Cree A."/>
            <person name="Curry S.M."/>
            <person name="Da Y."/>
            <person name="Dao M.D."/>
            <person name="Das B."/>
            <person name="Davila M.-L."/>
            <person name="Davy-Carroll L."/>
            <person name="Denson S."/>
            <person name="Dinh H."/>
            <person name="Ebong V.E."/>
            <person name="Edwards J.R."/>
            <person name="Egan A."/>
            <person name="El-Daye J."/>
            <person name="Escobedo L."/>
            <person name="Fernandez S."/>
            <person name="Fernando P.R."/>
            <person name="Flagg N."/>
            <person name="Forbes L.D."/>
            <person name="Fowler R.G."/>
            <person name="Fu Q."/>
            <person name="Gabisi R.A."/>
            <person name="Ganer J."/>
            <person name="Garbino Pronczuk A."/>
            <person name="Garcia R.M."/>
            <person name="Garner T."/>
            <person name="Garrett T.E."/>
            <person name="Gonzalez D.A."/>
            <person name="Hamid H."/>
            <person name="Hawkins E.S."/>
            <person name="Hirani K."/>
            <person name="Hogues M.E."/>
            <person name="Hollins B."/>
            <person name="Hsiao C.-H."/>
            <person name="Jabil R."/>
            <person name="James M.L."/>
            <person name="Jhangiani S.N."/>
            <person name="Johnson B."/>
            <person name="Johnson Q."/>
            <person name="Joshi V."/>
            <person name="Kalu J.B."/>
            <person name="Kam C."/>
            <person name="Kashfia A."/>
            <person name="Keebler J."/>
            <person name="Kisamo H."/>
            <person name="Kovar C.L."/>
            <person name="Lago L.A."/>
            <person name="Lai C.-Y."/>
            <person name="Laidlaw J."/>
            <person name="Lara F."/>
            <person name="Le T.-K."/>
            <person name="Lee S.L."/>
            <person name="Legall F.H."/>
            <person name="Lemon S.J."/>
            <person name="Lewis L.R."/>
            <person name="Li B."/>
            <person name="Liu Y."/>
            <person name="Liu Y.-S."/>
            <person name="Lopez J."/>
            <person name="Lozado R.J."/>
            <person name="Lu J."/>
            <person name="Madu R.C."/>
            <person name="Maheshwari M."/>
            <person name="Maheshwari R."/>
            <person name="Malloy K."/>
            <person name="Martinez E."/>
            <person name="Mathew T."/>
            <person name="Mercado I.C."/>
            <person name="Mercado C."/>
            <person name="Meyer B."/>
            <person name="Montgomery K."/>
            <person name="Morgan M.B."/>
            <person name="Munidasa M."/>
            <person name="Nazareth L.V."/>
            <person name="Nelson J."/>
            <person name="Ng B.M."/>
            <person name="Nguyen N.B."/>
            <person name="Nguyen P.Q."/>
            <person name="Nguyen T."/>
            <person name="Obregon M."/>
            <person name="Okwuonu G.O."/>
            <person name="Onwere C.G."/>
            <person name="Orozco G."/>
            <person name="Parra A."/>
            <person name="Patel S."/>
            <person name="Patil S."/>
            <person name="Perez A."/>
            <person name="Perez Y."/>
            <person name="Pham C."/>
            <person name="Primus E.L."/>
            <person name="Pu L.-L."/>
            <person name="Puazo M."/>
            <person name="Qin X."/>
            <person name="Quiroz J.B."/>
            <person name="Reese J."/>
            <person name="Richards S."/>
            <person name="Rives C.M."/>
            <person name="Robberts R."/>
            <person name="Ruiz S.J."/>
            <person name="Ruiz M.J."/>
            <person name="Santibanez J."/>
            <person name="Schneider B.W."/>
            <person name="Sisson I."/>
            <person name="Smith M."/>
            <person name="Sodergren E."/>
            <person name="Song X.-Z."/>
            <person name="Song B.B."/>
            <person name="Summersgill H."/>
            <person name="Thelus R."/>
            <person name="Thornton R.D."/>
            <person name="Trejos Z.Y."/>
            <person name="Usmani K."/>
            <person name="Vattathil S."/>
            <person name="Villasana D."/>
            <person name="Walker D.L."/>
            <person name="Wang S."/>
            <person name="Wang K."/>
            <person name="White C.S."/>
            <person name="Williams A.C."/>
            <person name="Williamson J."/>
            <person name="Wilson K."/>
            <person name="Woghiren I.O."/>
            <person name="Woodworth J.R."/>
            <person name="Worley K.C."/>
            <person name="Wright R.A."/>
            <person name="Wu W."/>
            <person name="Young L."/>
            <person name="Zhang L."/>
            <person name="Zhang J."/>
            <person name="Zhu Y."/>
            <person name="Muzny D.M."/>
            <person name="Weinstock G."/>
            <person name="Gibbs R.A."/>
        </authorList>
    </citation>
    <scope>NUCLEOTIDE SEQUENCE [LARGE SCALE GENOMIC DNA]</scope>
    <source>
        <strain evidence="3">LSR1</strain>
    </source>
</reference>
<dbReference type="SMART" id="SM01126">
    <property type="entry name" value="DDE_Tnp_IS1595"/>
    <property type="match status" value="1"/>
</dbReference>
<dbReference type="PANTHER" id="PTHR47163">
    <property type="entry name" value="DDE_TNP_IS1595 DOMAIN-CONTAINING PROTEIN"/>
    <property type="match status" value="1"/>
</dbReference>
<dbReference type="GeneID" id="107885070"/>
<sequence>MITNHNKIGGVGQVVEIDESKFGRRKYNRGHRVDGQWIFGGVQRETGDCFLIPVEKRDKDTLLTAINDWILPGTTIISDCWKSYQCLEDEGFVHLTVNHSIQFKNPETGAHTNTVEGMWRHAKASLSQYSRKKRFYGGYLAKFMFLKRCRILNIEPLTEFFKLAGELYDPKAIQENNLLVSDDEASSETDENDEDL</sequence>
<dbReference type="NCBIfam" id="NF033547">
    <property type="entry name" value="transpos_IS1595"/>
    <property type="match status" value="1"/>
</dbReference>
<evidence type="ECO:0000313" key="2">
    <source>
        <dbReference type="EnsemblMetazoa" id="XP_016663979.1"/>
    </source>
</evidence>
<dbReference type="RefSeq" id="XP_016663979.1">
    <property type="nucleotide sequence ID" value="XM_016808490.2"/>
</dbReference>
<protein>
    <recommendedName>
        <fullName evidence="1">ISXO2-like transposase domain-containing protein</fullName>
    </recommendedName>
</protein>